<evidence type="ECO:0000256" key="1">
    <source>
        <dbReference type="ARBA" id="ARBA00001554"/>
    </source>
</evidence>
<dbReference type="Pfam" id="PF01329">
    <property type="entry name" value="Pterin_4a"/>
    <property type="match status" value="1"/>
</dbReference>
<evidence type="ECO:0000313" key="7">
    <source>
        <dbReference type="Proteomes" id="UP001274830"/>
    </source>
</evidence>
<dbReference type="CDD" id="cd00488">
    <property type="entry name" value="PCD_DCoH"/>
    <property type="match status" value="1"/>
</dbReference>
<evidence type="ECO:0000256" key="3">
    <source>
        <dbReference type="ARBA" id="ARBA00013252"/>
    </source>
</evidence>
<evidence type="ECO:0000256" key="4">
    <source>
        <dbReference type="ARBA" id="ARBA00023239"/>
    </source>
</evidence>
<comment type="similarity">
    <text evidence="2">Belongs to the pterin-4-alpha-carbinolamine dehydratase family.</text>
</comment>
<dbReference type="AlphaFoldDB" id="A0AAE1C614"/>
<dbReference type="PANTHER" id="PTHR12599">
    <property type="entry name" value="PTERIN-4-ALPHA-CARBINOLAMINE DEHYDRATASE"/>
    <property type="match status" value="1"/>
</dbReference>
<protein>
    <recommendedName>
        <fullName evidence="3">4a-hydroxytetrahydrobiopterin dehydratase</fullName>
        <ecNumber evidence="3">4.2.1.96</ecNumber>
    </recommendedName>
    <alternativeName>
        <fullName evidence="5">4-alpha-hydroxy-tetrahydropterin dehydratase</fullName>
    </alternativeName>
</protein>
<dbReference type="Proteomes" id="UP001274830">
    <property type="component" value="Unassembled WGS sequence"/>
</dbReference>
<evidence type="ECO:0000313" key="6">
    <source>
        <dbReference type="EMBL" id="KAK3679447.1"/>
    </source>
</evidence>
<comment type="catalytic activity">
    <reaction evidence="1">
        <text>(4aS,6R)-4a-hydroxy-L-erythro-5,6,7,8-tetrahydrobiopterin = (6R)-L-erythro-6,7-dihydrobiopterin + H2O</text>
        <dbReference type="Rhea" id="RHEA:11920"/>
        <dbReference type="ChEBI" id="CHEBI:15377"/>
        <dbReference type="ChEBI" id="CHEBI:15642"/>
        <dbReference type="ChEBI" id="CHEBI:43120"/>
        <dbReference type="EC" id="4.2.1.96"/>
    </reaction>
</comment>
<dbReference type="Gene3D" id="3.30.1360.20">
    <property type="entry name" value="Transcriptional coactivator/pterin dehydratase"/>
    <property type="match status" value="1"/>
</dbReference>
<gene>
    <name evidence="6" type="ORF">LTR78_001008</name>
</gene>
<keyword evidence="4" id="KW-0456">Lyase</keyword>
<sequence length="142" mass="16295">MVHRLKLSISAQNDEDKVAEEVTRLVDNGRWQLSDGNALEGVFKFRTFKTTWEFMNKVAEKCKEQRHHPEWTNVFNRTAIKWTTHTPRGLSLKDTYMAKFCDDVAEHLGEQYEADKPKGDETLKVCSIDAAGDCCARKEGSK</sequence>
<comment type="caution">
    <text evidence="6">The sequence shown here is derived from an EMBL/GenBank/DDBJ whole genome shotgun (WGS) entry which is preliminary data.</text>
</comment>
<reference evidence="6" key="1">
    <citation type="submission" date="2023-07" db="EMBL/GenBank/DDBJ databases">
        <title>Black Yeasts Isolated from many extreme environments.</title>
        <authorList>
            <person name="Coleine C."/>
            <person name="Stajich J.E."/>
            <person name="Selbmann L."/>
        </authorList>
    </citation>
    <scope>NUCLEOTIDE SEQUENCE</scope>
    <source>
        <strain evidence="6">CCFEE 5485</strain>
    </source>
</reference>
<organism evidence="6 7">
    <name type="scientific">Recurvomyces mirabilis</name>
    <dbReference type="NCBI Taxonomy" id="574656"/>
    <lineage>
        <taxon>Eukaryota</taxon>
        <taxon>Fungi</taxon>
        <taxon>Dikarya</taxon>
        <taxon>Ascomycota</taxon>
        <taxon>Pezizomycotina</taxon>
        <taxon>Dothideomycetes</taxon>
        <taxon>Dothideomycetidae</taxon>
        <taxon>Mycosphaerellales</taxon>
        <taxon>Teratosphaeriaceae</taxon>
        <taxon>Recurvomyces</taxon>
    </lineage>
</organism>
<name>A0AAE1C614_9PEZI</name>
<dbReference type="SUPFAM" id="SSF55248">
    <property type="entry name" value="PCD-like"/>
    <property type="match status" value="1"/>
</dbReference>
<dbReference type="InterPro" id="IPR001533">
    <property type="entry name" value="Pterin_deHydtase"/>
</dbReference>
<dbReference type="GO" id="GO:0008124">
    <property type="term" value="F:4-alpha-hydroxytetrahydrobiopterin dehydratase activity"/>
    <property type="evidence" value="ECO:0007669"/>
    <property type="project" value="UniProtKB-EC"/>
</dbReference>
<accession>A0AAE1C614</accession>
<evidence type="ECO:0000256" key="2">
    <source>
        <dbReference type="ARBA" id="ARBA00006472"/>
    </source>
</evidence>
<dbReference type="EMBL" id="JAUTXT010000002">
    <property type="protein sequence ID" value="KAK3679447.1"/>
    <property type="molecule type" value="Genomic_DNA"/>
</dbReference>
<dbReference type="GO" id="GO:0006729">
    <property type="term" value="P:tetrahydrobiopterin biosynthetic process"/>
    <property type="evidence" value="ECO:0007669"/>
    <property type="project" value="InterPro"/>
</dbReference>
<proteinExistence type="inferred from homology"/>
<dbReference type="PANTHER" id="PTHR12599:SF0">
    <property type="entry name" value="PTERIN-4-ALPHA-CARBINOLAMINE DEHYDRATASE"/>
    <property type="match status" value="1"/>
</dbReference>
<keyword evidence="7" id="KW-1185">Reference proteome</keyword>
<evidence type="ECO:0000256" key="5">
    <source>
        <dbReference type="ARBA" id="ARBA00030497"/>
    </source>
</evidence>
<dbReference type="InterPro" id="IPR036428">
    <property type="entry name" value="PCD_sf"/>
</dbReference>
<dbReference type="EC" id="4.2.1.96" evidence="3"/>